<dbReference type="PANTHER" id="PTHR46696:SF6">
    <property type="entry name" value="P450, PUTATIVE (EUROFUNG)-RELATED"/>
    <property type="match status" value="1"/>
</dbReference>
<dbReference type="PROSITE" id="PS51384">
    <property type="entry name" value="FAD_FR"/>
    <property type="match status" value="1"/>
</dbReference>
<dbReference type="SUPFAM" id="SSF48264">
    <property type="entry name" value="Cytochrome P450"/>
    <property type="match status" value="1"/>
</dbReference>
<dbReference type="InterPro" id="IPR017972">
    <property type="entry name" value="Cyt_P450_CS"/>
</dbReference>
<dbReference type="InterPro" id="IPR036396">
    <property type="entry name" value="Cyt_P450_sf"/>
</dbReference>
<dbReference type="KEGG" id="otk:C6570_02650"/>
<dbReference type="Pfam" id="PF00175">
    <property type="entry name" value="NAD_binding_1"/>
    <property type="match status" value="1"/>
</dbReference>
<keyword evidence="4" id="KW-0560">Oxidoreductase</keyword>
<evidence type="ECO:0000259" key="7">
    <source>
        <dbReference type="PROSITE" id="PS51085"/>
    </source>
</evidence>
<evidence type="ECO:0000256" key="5">
    <source>
        <dbReference type="ARBA" id="ARBA00023004"/>
    </source>
</evidence>
<dbReference type="GO" id="GO:0020037">
    <property type="term" value="F:heme binding"/>
    <property type="evidence" value="ECO:0007669"/>
    <property type="project" value="InterPro"/>
</dbReference>
<dbReference type="SUPFAM" id="SSF52343">
    <property type="entry name" value="Ferredoxin reductase-like, C-terminal NADP-linked domain"/>
    <property type="match status" value="1"/>
</dbReference>
<evidence type="ECO:0000256" key="1">
    <source>
        <dbReference type="ARBA" id="ARBA00010617"/>
    </source>
</evidence>
<dbReference type="InterPro" id="IPR017927">
    <property type="entry name" value="FAD-bd_FR_type"/>
</dbReference>
<dbReference type="CDD" id="cd06185">
    <property type="entry name" value="PDR_like"/>
    <property type="match status" value="1"/>
</dbReference>
<gene>
    <name evidence="9" type="ORF">C6570_02650</name>
</gene>
<evidence type="ECO:0000256" key="4">
    <source>
        <dbReference type="ARBA" id="ARBA00023002"/>
    </source>
</evidence>
<keyword evidence="6" id="KW-0503">Monooxygenase</keyword>
<name>A0A2S0MBT8_9BURK</name>
<dbReference type="Pfam" id="PF00067">
    <property type="entry name" value="p450"/>
    <property type="match status" value="1"/>
</dbReference>
<evidence type="ECO:0000256" key="2">
    <source>
        <dbReference type="ARBA" id="ARBA00022617"/>
    </source>
</evidence>
<accession>A0A2S0MBT8</accession>
<evidence type="ECO:0000313" key="9">
    <source>
        <dbReference type="EMBL" id="AVO33277.1"/>
    </source>
</evidence>
<evidence type="ECO:0000313" key="10">
    <source>
        <dbReference type="Proteomes" id="UP000239709"/>
    </source>
</evidence>
<dbReference type="InterPro" id="IPR001433">
    <property type="entry name" value="OxRdtase_FAD/NAD-bd"/>
</dbReference>
<evidence type="ECO:0000256" key="6">
    <source>
        <dbReference type="ARBA" id="ARBA00023033"/>
    </source>
</evidence>
<evidence type="ECO:0000259" key="8">
    <source>
        <dbReference type="PROSITE" id="PS51384"/>
    </source>
</evidence>
<proteinExistence type="inferred from homology"/>
<dbReference type="Pfam" id="PF00111">
    <property type="entry name" value="Fer2"/>
    <property type="match status" value="1"/>
</dbReference>
<sequence>MTPDASAAPVRADAARCPFDHSALTGQTGPTGCPVTAGAAAFDPFEDGYQQDPPDYVRWSREQEPVFFSPRLGYWVVTRYDDIKAIFRDNLTFSPSIALEKITPTGPEANAVLAQYGFALNRTLVNEDEPAHMPRRRVLMEPFTPEHLKAHEPLVRQLAREYVDRFIDDGRADLVDQMLWEVPLTVALHFLGVPEDDMDQLRQYSIAHTVNTWGRPKPEEQVAVAHAVGNFWQLAGQILDKMRQDPEAPGWMQYGLRQQREHPEVVTDSYLHSMMMAGIVAAHETTANATANAMKLLLQHPHVWREICEDPSLIPNAVEECLRHNGSVAAWRRLVTADTQVGGIDIPAGSKLLIVTSSANHDERHFADADLLDIRRDNASDHLTFGYGSHQCMGKNLARMEMQIFLEEFTRRLPHMRLAEQTFSYVPNTSFRGPEHLWVEWDPARNPERTQPALLRHEQPVRMGEPSRHTVSRPLVVARVTRLTRDVVQLRLVSPHGAPLPRWQPGAHIDIECGDTGLSRQYSLCGDPADTHAFEIAVLRDEASRGGSAWVHDHLREGAALRVRGPRNHFRLDEGAPKLIFVAGGIGITPIAAMAQRAQALGRDYVLHYCGRSRADMPLLAALQARHGARLVVHAKAEGQRADLAALLATPQPGARIYACGPARMLSALEAATAHWPADALRTERFQTDAPTLDPAKEHGFDVELKDSGISVHVPPDQTVLAALKAANIDVPSDCCEGLCGSCEVRVLGGAVDHRDVVLTRAERDAQDRMMVCCSRAAGQRLVLAL</sequence>
<dbReference type="PANTHER" id="PTHR46696">
    <property type="entry name" value="P450, PUTATIVE (EUROFUNG)-RELATED"/>
    <property type="match status" value="1"/>
</dbReference>
<evidence type="ECO:0000256" key="3">
    <source>
        <dbReference type="ARBA" id="ARBA00022723"/>
    </source>
</evidence>
<dbReference type="PROSITE" id="PS51085">
    <property type="entry name" value="2FE2S_FER_2"/>
    <property type="match status" value="1"/>
</dbReference>
<feature type="domain" description="FAD-binding FR-type" evidence="8">
    <location>
        <begin position="470"/>
        <end position="573"/>
    </location>
</feature>
<feature type="domain" description="2Fe-2S ferredoxin-type" evidence="7">
    <location>
        <begin position="699"/>
        <end position="786"/>
    </location>
</feature>
<protein>
    <submittedName>
        <fullName evidence="9">Cytochrome</fullName>
    </submittedName>
</protein>
<dbReference type="EMBL" id="CP027666">
    <property type="protein sequence ID" value="AVO33277.1"/>
    <property type="molecule type" value="Genomic_DNA"/>
</dbReference>
<comment type="similarity">
    <text evidence="1">Belongs to the cytochrome P450 family.</text>
</comment>
<keyword evidence="2" id="KW-0349">Heme</keyword>
<dbReference type="InterPro" id="IPR039261">
    <property type="entry name" value="FNR_nucleotide-bd"/>
</dbReference>
<dbReference type="InterPro" id="IPR017938">
    <property type="entry name" value="Riboflavin_synthase-like_b-brl"/>
</dbReference>
<dbReference type="Proteomes" id="UP000239709">
    <property type="component" value="Chromosome"/>
</dbReference>
<dbReference type="SUPFAM" id="SSF63380">
    <property type="entry name" value="Riboflavin synthase domain-like"/>
    <property type="match status" value="1"/>
</dbReference>
<dbReference type="CDD" id="cd11078">
    <property type="entry name" value="CYP130-like"/>
    <property type="match status" value="1"/>
</dbReference>
<keyword evidence="5" id="KW-0408">Iron</keyword>
<dbReference type="CDD" id="cd00207">
    <property type="entry name" value="fer2"/>
    <property type="match status" value="1"/>
</dbReference>
<dbReference type="InterPro" id="IPR036010">
    <property type="entry name" value="2Fe-2S_ferredoxin-like_sf"/>
</dbReference>
<dbReference type="GO" id="GO:0005506">
    <property type="term" value="F:iron ion binding"/>
    <property type="evidence" value="ECO:0007669"/>
    <property type="project" value="InterPro"/>
</dbReference>
<dbReference type="GO" id="GO:0004497">
    <property type="term" value="F:monooxygenase activity"/>
    <property type="evidence" value="ECO:0007669"/>
    <property type="project" value="UniProtKB-KW"/>
</dbReference>
<reference evidence="9 10" key="1">
    <citation type="submission" date="2018-03" db="EMBL/GenBank/DDBJ databases">
        <title>Genome sequencing of Ottowia sp.</title>
        <authorList>
            <person name="Kim S.-J."/>
            <person name="Heo J."/>
            <person name="Kwon S.-W."/>
        </authorList>
    </citation>
    <scope>NUCLEOTIDE SEQUENCE [LARGE SCALE GENOMIC DNA]</scope>
    <source>
        <strain evidence="9 10">KADR8-3</strain>
    </source>
</reference>
<dbReference type="InterPro" id="IPR001041">
    <property type="entry name" value="2Fe-2S_ferredoxin-type"/>
</dbReference>
<dbReference type="GO" id="GO:0051536">
    <property type="term" value="F:iron-sulfur cluster binding"/>
    <property type="evidence" value="ECO:0007669"/>
    <property type="project" value="InterPro"/>
</dbReference>
<dbReference type="Gene3D" id="2.40.30.10">
    <property type="entry name" value="Translation factors"/>
    <property type="match status" value="1"/>
</dbReference>
<dbReference type="Gene3D" id="3.10.20.30">
    <property type="match status" value="1"/>
</dbReference>
<organism evidence="9 10">
    <name type="scientific">Ottowia oryzae</name>
    <dbReference type="NCBI Taxonomy" id="2109914"/>
    <lineage>
        <taxon>Bacteria</taxon>
        <taxon>Pseudomonadati</taxon>
        <taxon>Pseudomonadota</taxon>
        <taxon>Betaproteobacteria</taxon>
        <taxon>Burkholderiales</taxon>
        <taxon>Comamonadaceae</taxon>
        <taxon>Ottowia</taxon>
    </lineage>
</organism>
<dbReference type="PROSITE" id="PS00086">
    <property type="entry name" value="CYTOCHROME_P450"/>
    <property type="match status" value="1"/>
</dbReference>
<dbReference type="FunFam" id="1.10.630.10:FF:000018">
    <property type="entry name" value="Cytochrome P450 monooxygenase"/>
    <property type="match status" value="1"/>
</dbReference>
<dbReference type="AlphaFoldDB" id="A0A2S0MBT8"/>
<keyword evidence="10" id="KW-1185">Reference proteome</keyword>
<keyword evidence="3" id="KW-0479">Metal-binding</keyword>
<dbReference type="InterPro" id="IPR001128">
    <property type="entry name" value="Cyt_P450"/>
</dbReference>
<dbReference type="Gene3D" id="1.10.630.10">
    <property type="entry name" value="Cytochrome P450"/>
    <property type="match status" value="1"/>
</dbReference>
<dbReference type="OrthoDB" id="370747at2"/>
<dbReference type="InterPro" id="IPR012675">
    <property type="entry name" value="Beta-grasp_dom_sf"/>
</dbReference>
<dbReference type="Gene3D" id="3.40.50.80">
    <property type="entry name" value="Nucleotide-binding domain of ferredoxin-NADP reductase (FNR) module"/>
    <property type="match status" value="1"/>
</dbReference>
<dbReference type="PRINTS" id="PR00409">
    <property type="entry name" value="PHDIOXRDTASE"/>
</dbReference>
<dbReference type="RefSeq" id="WP_106701813.1">
    <property type="nucleotide sequence ID" value="NZ_CP027666.1"/>
</dbReference>
<dbReference type="SUPFAM" id="SSF54292">
    <property type="entry name" value="2Fe-2S ferredoxin-like"/>
    <property type="match status" value="1"/>
</dbReference>
<dbReference type="GO" id="GO:0016705">
    <property type="term" value="F:oxidoreductase activity, acting on paired donors, with incorporation or reduction of molecular oxygen"/>
    <property type="evidence" value="ECO:0007669"/>
    <property type="project" value="InterPro"/>
</dbReference>